<name>A0ABT0HRR5_9BACT</name>
<dbReference type="Pfam" id="PF12904">
    <property type="entry name" value="Collagen_bind_2"/>
    <property type="match status" value="1"/>
</dbReference>
<keyword evidence="1" id="KW-0732">Signal</keyword>
<reference evidence="4 5" key="1">
    <citation type="submission" date="2022-04" db="EMBL/GenBank/DDBJ databases">
        <title>Spirosoma sp. strain RP8 genome sequencing and assembly.</title>
        <authorList>
            <person name="Jung Y."/>
        </authorList>
    </citation>
    <scope>NUCLEOTIDE SEQUENCE [LARGE SCALE GENOMIC DNA]</scope>
    <source>
        <strain evidence="4 5">RP8</strain>
    </source>
</reference>
<dbReference type="RefSeq" id="WP_248479465.1">
    <property type="nucleotide sequence ID" value="NZ_JALPRF010000005.1"/>
</dbReference>
<accession>A0ABT0HRR5</accession>
<dbReference type="Pfam" id="PF13204">
    <property type="entry name" value="Apiosidase"/>
    <property type="match status" value="1"/>
</dbReference>
<feature type="domain" description="Apiosidase-like catalytic" evidence="3">
    <location>
        <begin position="36"/>
        <end position="360"/>
    </location>
</feature>
<dbReference type="PANTHER" id="PTHR37836">
    <property type="entry name" value="LMO1036 PROTEIN"/>
    <property type="match status" value="1"/>
</dbReference>
<sequence>MKVSISPFIAVLVLSLMVGITLTPTVAHAQSDLRVSDNGRFLVYTSGKPFFYLGDTAWELLHRLNREDAVRYLTNRADKGFTVIQAVVLAEHDGLRDPNAYGQVPFVDTDPTKPNEAYFKHVDFIIEQAEKLGLHMALLPTWGDKINKDKWGIGPEIFDEQNSYQYGKFIGNRYKAKKNIIWIIGGDRNPRKGSNDVQVWRGLANGITEAAGGKDNVLMTFHPQTGSSTWFHQDDWLDFNMLQTGHCPDVNVWEKISHDYNLSPTKPTMDGEPLYEDIPVCFDLKKNGYADVNDVRRKAYQDLFAGAHGHTYGCNSVWQMYEPGRKPYIDPAKPWFESLDLPGAASMTYVRKLMESRPFLERIPDQSMVITNSDNPKNRIQATRGNGYAFIYSSSGQAFEVKMGILSGKKVKASWYNPRTGTAMAGKTYLNTGIQKFTPPTQGNDQDWVLILDDASQGFTRL</sequence>
<dbReference type="PANTHER" id="PTHR37836:SF3">
    <property type="entry name" value="ENDOGLUCANASE"/>
    <property type="match status" value="1"/>
</dbReference>
<comment type="caution">
    <text evidence="4">The sequence shown here is derived from an EMBL/GenBank/DDBJ whole genome shotgun (WGS) entry which is preliminary data.</text>
</comment>
<dbReference type="EMBL" id="JALPRF010000005">
    <property type="protein sequence ID" value="MCK8494859.1"/>
    <property type="molecule type" value="Genomic_DNA"/>
</dbReference>
<evidence type="ECO:0000259" key="3">
    <source>
        <dbReference type="Pfam" id="PF13204"/>
    </source>
</evidence>
<dbReference type="Gene3D" id="3.20.20.80">
    <property type="entry name" value="Glycosidases"/>
    <property type="match status" value="1"/>
</dbReference>
<evidence type="ECO:0000313" key="5">
    <source>
        <dbReference type="Proteomes" id="UP001202180"/>
    </source>
</evidence>
<dbReference type="GO" id="GO:0016787">
    <property type="term" value="F:hydrolase activity"/>
    <property type="evidence" value="ECO:0007669"/>
    <property type="project" value="UniProtKB-KW"/>
</dbReference>
<organism evidence="4 5">
    <name type="scientific">Spirosoma liriopis</name>
    <dbReference type="NCBI Taxonomy" id="2937440"/>
    <lineage>
        <taxon>Bacteria</taxon>
        <taxon>Pseudomonadati</taxon>
        <taxon>Bacteroidota</taxon>
        <taxon>Cytophagia</taxon>
        <taxon>Cytophagales</taxon>
        <taxon>Cytophagaceae</taxon>
        <taxon>Spirosoma</taxon>
    </lineage>
</organism>
<feature type="chain" id="PRO_5045798357" evidence="1">
    <location>
        <begin position="30"/>
        <end position="462"/>
    </location>
</feature>
<feature type="signal peptide" evidence="1">
    <location>
        <begin position="1"/>
        <end position="29"/>
    </location>
</feature>
<dbReference type="Proteomes" id="UP001202180">
    <property type="component" value="Unassembled WGS sequence"/>
</dbReference>
<evidence type="ECO:0000256" key="1">
    <source>
        <dbReference type="SAM" id="SignalP"/>
    </source>
</evidence>
<dbReference type="InterPro" id="IPR024749">
    <property type="entry name" value="Collagen-bd_put"/>
</dbReference>
<keyword evidence="5" id="KW-1185">Reference proteome</keyword>
<protein>
    <submittedName>
        <fullName evidence="4">Glycoside hydrolase family 140 protein</fullName>
    </submittedName>
</protein>
<gene>
    <name evidence="4" type="ORF">M0L20_23520</name>
</gene>
<keyword evidence="4" id="KW-0378">Hydrolase</keyword>
<evidence type="ECO:0000259" key="2">
    <source>
        <dbReference type="Pfam" id="PF12904"/>
    </source>
</evidence>
<proteinExistence type="predicted"/>
<evidence type="ECO:0000313" key="4">
    <source>
        <dbReference type="EMBL" id="MCK8494859.1"/>
    </source>
</evidence>
<dbReference type="SUPFAM" id="SSF51445">
    <property type="entry name" value="(Trans)glycosidases"/>
    <property type="match status" value="1"/>
</dbReference>
<feature type="domain" description="Putative collagen-binding" evidence="2">
    <location>
        <begin position="363"/>
        <end position="453"/>
    </location>
</feature>
<dbReference type="InterPro" id="IPR025277">
    <property type="entry name" value="Apiosidase-like_cat_dom"/>
</dbReference>
<dbReference type="InterPro" id="IPR017853">
    <property type="entry name" value="GH"/>
</dbReference>